<organism evidence="5 6">
    <name type="scientific">Nocardioides faecalis</name>
    <dbReference type="NCBI Taxonomy" id="2803858"/>
    <lineage>
        <taxon>Bacteria</taxon>
        <taxon>Bacillati</taxon>
        <taxon>Actinomycetota</taxon>
        <taxon>Actinomycetes</taxon>
        <taxon>Propionibacteriales</taxon>
        <taxon>Nocardioidaceae</taxon>
        <taxon>Nocardioides</taxon>
    </lineage>
</organism>
<dbReference type="PROSITE" id="PS50949">
    <property type="entry name" value="HTH_GNTR"/>
    <property type="match status" value="1"/>
</dbReference>
<sequence length="225" mass="25093">MDDIAGLDANGARRWDSRASEAYHRIRALIYDGSIPPDATLVEARLVRVLEMSRTPVREALHRMEAEGLLEALPRGGYAVVTLSSEDVNDLYQIRAVLEGLAAETAAARSTRVAIAQLEDLYDEMDVAVQRRDDETLIRLNRQFHRAVAAASGNRHLERMLDDIKGAFERFRTDAVADDERRRTAHAEHQALIEALKARDGARARRVAEEHVHHALSQGTRAADG</sequence>
<dbReference type="Pfam" id="PF00392">
    <property type="entry name" value="GntR"/>
    <property type="match status" value="1"/>
</dbReference>
<dbReference type="PANTHER" id="PTHR43537:SF49">
    <property type="entry name" value="TRANSCRIPTIONAL REGULATORY PROTEIN"/>
    <property type="match status" value="1"/>
</dbReference>
<dbReference type="GO" id="GO:0003700">
    <property type="term" value="F:DNA-binding transcription factor activity"/>
    <property type="evidence" value="ECO:0007669"/>
    <property type="project" value="InterPro"/>
</dbReference>
<accession>A0A938Y1B2</accession>
<dbReference type="InterPro" id="IPR000524">
    <property type="entry name" value="Tscrpt_reg_HTH_GntR"/>
</dbReference>
<evidence type="ECO:0000256" key="3">
    <source>
        <dbReference type="ARBA" id="ARBA00023163"/>
    </source>
</evidence>
<dbReference type="GO" id="GO:0003677">
    <property type="term" value="F:DNA binding"/>
    <property type="evidence" value="ECO:0007669"/>
    <property type="project" value="UniProtKB-KW"/>
</dbReference>
<dbReference type="Gene3D" id="1.10.10.10">
    <property type="entry name" value="Winged helix-like DNA-binding domain superfamily/Winged helix DNA-binding domain"/>
    <property type="match status" value="1"/>
</dbReference>
<dbReference type="PANTHER" id="PTHR43537">
    <property type="entry name" value="TRANSCRIPTIONAL REGULATOR, GNTR FAMILY"/>
    <property type="match status" value="1"/>
</dbReference>
<dbReference type="InterPro" id="IPR036388">
    <property type="entry name" value="WH-like_DNA-bd_sf"/>
</dbReference>
<protein>
    <submittedName>
        <fullName evidence="5">GntR family transcriptional regulator</fullName>
    </submittedName>
</protein>
<evidence type="ECO:0000313" key="6">
    <source>
        <dbReference type="Proteomes" id="UP000663791"/>
    </source>
</evidence>
<dbReference type="SUPFAM" id="SSF48008">
    <property type="entry name" value="GntR ligand-binding domain-like"/>
    <property type="match status" value="1"/>
</dbReference>
<dbReference type="SMART" id="SM00345">
    <property type="entry name" value="HTH_GNTR"/>
    <property type="match status" value="1"/>
</dbReference>
<feature type="domain" description="HTH gntR-type" evidence="4">
    <location>
        <begin position="16"/>
        <end position="83"/>
    </location>
</feature>
<name>A0A938Y1B2_9ACTN</name>
<dbReference type="InterPro" id="IPR036390">
    <property type="entry name" value="WH_DNA-bd_sf"/>
</dbReference>
<dbReference type="SMART" id="SM00895">
    <property type="entry name" value="FCD"/>
    <property type="match status" value="1"/>
</dbReference>
<dbReference type="Proteomes" id="UP000663791">
    <property type="component" value="Unassembled WGS sequence"/>
</dbReference>
<keyword evidence="2" id="KW-0238">DNA-binding</keyword>
<proteinExistence type="predicted"/>
<keyword evidence="1" id="KW-0805">Transcription regulation</keyword>
<dbReference type="RefSeq" id="WP_205291646.1">
    <property type="nucleotide sequence ID" value="NZ_CP074406.1"/>
</dbReference>
<evidence type="ECO:0000313" key="5">
    <source>
        <dbReference type="EMBL" id="MBM9460337.1"/>
    </source>
</evidence>
<dbReference type="InterPro" id="IPR008920">
    <property type="entry name" value="TF_FadR/GntR_C"/>
</dbReference>
<dbReference type="Pfam" id="PF07729">
    <property type="entry name" value="FCD"/>
    <property type="match status" value="1"/>
</dbReference>
<dbReference type="Gene3D" id="1.20.120.530">
    <property type="entry name" value="GntR ligand-binding domain-like"/>
    <property type="match status" value="1"/>
</dbReference>
<reference evidence="5" key="1">
    <citation type="submission" date="2021-01" db="EMBL/GenBank/DDBJ databases">
        <title>Novel species in genus Nocardioides.</title>
        <authorList>
            <person name="Zhang G."/>
        </authorList>
    </citation>
    <scope>NUCLEOTIDE SEQUENCE</scope>
    <source>
        <strain evidence="5">Zg-536</strain>
    </source>
</reference>
<evidence type="ECO:0000256" key="2">
    <source>
        <dbReference type="ARBA" id="ARBA00023125"/>
    </source>
</evidence>
<dbReference type="SUPFAM" id="SSF46785">
    <property type="entry name" value="Winged helix' DNA-binding domain"/>
    <property type="match status" value="1"/>
</dbReference>
<keyword evidence="6" id="KW-1185">Reference proteome</keyword>
<keyword evidence="3" id="KW-0804">Transcription</keyword>
<comment type="caution">
    <text evidence="5">The sequence shown here is derived from an EMBL/GenBank/DDBJ whole genome shotgun (WGS) entry which is preliminary data.</text>
</comment>
<evidence type="ECO:0000259" key="4">
    <source>
        <dbReference type="PROSITE" id="PS50949"/>
    </source>
</evidence>
<dbReference type="EMBL" id="JAERTX010000008">
    <property type="protein sequence ID" value="MBM9460337.1"/>
    <property type="molecule type" value="Genomic_DNA"/>
</dbReference>
<gene>
    <name evidence="5" type="ORF">JK386_10520</name>
</gene>
<evidence type="ECO:0000256" key="1">
    <source>
        <dbReference type="ARBA" id="ARBA00023015"/>
    </source>
</evidence>
<dbReference type="AlphaFoldDB" id="A0A938Y1B2"/>
<dbReference type="InterPro" id="IPR011711">
    <property type="entry name" value="GntR_C"/>
</dbReference>